<dbReference type="GeneID" id="42002788"/>
<accession>A0A507C5E9</accession>
<dbReference type="GO" id="GO:0016020">
    <property type="term" value="C:membrane"/>
    <property type="evidence" value="ECO:0007669"/>
    <property type="project" value="UniProtKB-SubCell"/>
</dbReference>
<protein>
    <recommendedName>
        <fullName evidence="7">EamA domain-containing protein</fullName>
    </recommendedName>
</protein>
<dbReference type="RefSeq" id="XP_031026530.1">
    <property type="nucleotide sequence ID" value="XM_031167491.1"/>
</dbReference>
<dbReference type="InterPro" id="IPR037185">
    <property type="entry name" value="EmrE-like"/>
</dbReference>
<dbReference type="OrthoDB" id="306876at2759"/>
<feature type="compositionally biased region" description="Basic and acidic residues" evidence="5">
    <location>
        <begin position="1"/>
        <end position="10"/>
    </location>
</feature>
<evidence type="ECO:0000256" key="1">
    <source>
        <dbReference type="ARBA" id="ARBA00004141"/>
    </source>
</evidence>
<evidence type="ECO:0000259" key="7">
    <source>
        <dbReference type="Pfam" id="PF00892"/>
    </source>
</evidence>
<dbReference type="InterPro" id="IPR000620">
    <property type="entry name" value="EamA_dom"/>
</dbReference>
<feature type="transmembrane region" description="Helical" evidence="6">
    <location>
        <begin position="268"/>
        <end position="291"/>
    </location>
</feature>
<evidence type="ECO:0000256" key="5">
    <source>
        <dbReference type="SAM" id="MobiDB-lite"/>
    </source>
</evidence>
<feature type="transmembrane region" description="Helical" evidence="6">
    <location>
        <begin position="168"/>
        <end position="185"/>
    </location>
</feature>
<keyword evidence="2 6" id="KW-0812">Transmembrane</keyword>
<evidence type="ECO:0000256" key="6">
    <source>
        <dbReference type="SAM" id="Phobius"/>
    </source>
</evidence>
<evidence type="ECO:0000256" key="4">
    <source>
        <dbReference type="ARBA" id="ARBA00023136"/>
    </source>
</evidence>
<feature type="transmembrane region" description="Helical" evidence="6">
    <location>
        <begin position="85"/>
        <end position="106"/>
    </location>
</feature>
<feature type="region of interest" description="Disordered" evidence="5">
    <location>
        <begin position="1"/>
        <end position="24"/>
    </location>
</feature>
<reference evidence="8 9" key="1">
    <citation type="journal article" date="2019" name="Sci. Rep.">
        <title>Comparative genomics of chytrid fungi reveal insights into the obligate biotrophic and pathogenic lifestyle of Synchytrium endobioticum.</title>
        <authorList>
            <person name="van de Vossenberg B.T.L.H."/>
            <person name="Warris S."/>
            <person name="Nguyen H.D.T."/>
            <person name="van Gent-Pelzer M.P.E."/>
            <person name="Joly D.L."/>
            <person name="van de Geest H.C."/>
            <person name="Bonants P.J.M."/>
            <person name="Smith D.S."/>
            <person name="Levesque C.A."/>
            <person name="van der Lee T.A.J."/>
        </authorList>
    </citation>
    <scope>NUCLEOTIDE SEQUENCE [LARGE SCALE GENOMIC DNA]</scope>
    <source>
        <strain evidence="8 9">JEL517</strain>
    </source>
</reference>
<evidence type="ECO:0000256" key="2">
    <source>
        <dbReference type="ARBA" id="ARBA00022692"/>
    </source>
</evidence>
<feature type="domain" description="EamA" evidence="7">
    <location>
        <begin position="51"/>
        <end position="183"/>
    </location>
</feature>
<gene>
    <name evidence="8" type="ORF">SmJEL517_g01563</name>
</gene>
<dbReference type="EMBL" id="QEAO01000005">
    <property type="protein sequence ID" value="TPX36217.1"/>
    <property type="molecule type" value="Genomic_DNA"/>
</dbReference>
<feature type="transmembrane region" description="Helical" evidence="6">
    <location>
        <begin position="205"/>
        <end position="224"/>
    </location>
</feature>
<feature type="transmembrane region" description="Helical" evidence="6">
    <location>
        <begin position="303"/>
        <end position="322"/>
    </location>
</feature>
<dbReference type="PANTHER" id="PTHR22911">
    <property type="entry name" value="ACYL-MALONYL CONDENSING ENZYME-RELATED"/>
    <property type="match status" value="1"/>
</dbReference>
<keyword evidence="3 6" id="KW-1133">Transmembrane helix</keyword>
<dbReference type="Proteomes" id="UP000319731">
    <property type="component" value="Unassembled WGS sequence"/>
</dbReference>
<dbReference type="SUPFAM" id="SSF103481">
    <property type="entry name" value="Multidrug resistance efflux transporter EmrE"/>
    <property type="match status" value="1"/>
</dbReference>
<feature type="transmembrane region" description="Helical" evidence="6">
    <location>
        <begin position="143"/>
        <end position="161"/>
    </location>
</feature>
<feature type="transmembrane region" description="Helical" evidence="6">
    <location>
        <begin position="118"/>
        <end position="137"/>
    </location>
</feature>
<dbReference type="STRING" id="1806994.A0A507C5E9"/>
<dbReference type="PANTHER" id="PTHR22911:SF6">
    <property type="entry name" value="SOLUTE CARRIER FAMILY 35 MEMBER G1"/>
    <property type="match status" value="1"/>
</dbReference>
<dbReference type="Pfam" id="PF00892">
    <property type="entry name" value="EamA"/>
    <property type="match status" value="1"/>
</dbReference>
<keyword evidence="9" id="KW-1185">Reference proteome</keyword>
<dbReference type="AlphaFoldDB" id="A0A507C5E9"/>
<sequence>MKETTERDELFPTPPPSLGADENDEAAMQSDSPLLVQGKVEQPALRSVYLCYLYMLGAAVSFWVMNGSAKELSRSYDMAATEIGLIRSLMSLPASVILLWSSNLSILGPKTIWLHGGLRGLFAFGALVCTFFTVSKLSMGDAITLSFTSPVFSIFLGALILKEAIKPIDILITLISLTGCTLVAHPEVIFKPLPSEGEDNSWRPIAIGVGFLGALCQSLSFITVRQVMLFAKPHPMQLLLHLSVASLPLAFIFSLIEEKPWVIPTAWFAYVLIGLVGIGGVFGQVMLAIGLGGDAHVAGANNIMYFQVVLAYVADFLIWHSIPNIDSSIGASLVLLCGIIGFVSSRWKQQPTVRQPDLEEDSEEIVDHVDEVRR</sequence>
<feature type="transmembrane region" description="Helical" evidence="6">
    <location>
        <begin position="236"/>
        <end position="256"/>
    </location>
</feature>
<evidence type="ECO:0000313" key="8">
    <source>
        <dbReference type="EMBL" id="TPX36217.1"/>
    </source>
</evidence>
<comment type="subcellular location">
    <subcellularLocation>
        <location evidence="1">Membrane</location>
        <topology evidence="1">Multi-pass membrane protein</topology>
    </subcellularLocation>
</comment>
<evidence type="ECO:0000313" key="9">
    <source>
        <dbReference type="Proteomes" id="UP000319731"/>
    </source>
</evidence>
<keyword evidence="4 6" id="KW-0472">Membrane</keyword>
<feature type="transmembrane region" description="Helical" evidence="6">
    <location>
        <begin position="47"/>
        <end position="65"/>
    </location>
</feature>
<proteinExistence type="predicted"/>
<comment type="caution">
    <text evidence="8">The sequence shown here is derived from an EMBL/GenBank/DDBJ whole genome shotgun (WGS) entry which is preliminary data.</text>
</comment>
<evidence type="ECO:0000256" key="3">
    <source>
        <dbReference type="ARBA" id="ARBA00022989"/>
    </source>
</evidence>
<name>A0A507C5E9_9FUNG</name>
<feature type="transmembrane region" description="Helical" evidence="6">
    <location>
        <begin position="328"/>
        <end position="345"/>
    </location>
</feature>
<organism evidence="8 9">
    <name type="scientific">Synchytrium microbalum</name>
    <dbReference type="NCBI Taxonomy" id="1806994"/>
    <lineage>
        <taxon>Eukaryota</taxon>
        <taxon>Fungi</taxon>
        <taxon>Fungi incertae sedis</taxon>
        <taxon>Chytridiomycota</taxon>
        <taxon>Chytridiomycota incertae sedis</taxon>
        <taxon>Chytridiomycetes</taxon>
        <taxon>Synchytriales</taxon>
        <taxon>Synchytriaceae</taxon>
        <taxon>Synchytrium</taxon>
    </lineage>
</organism>